<reference evidence="3 4" key="1">
    <citation type="journal article" date="2013" name="Int. J. Syst. Evol. Microbiol.">
        <title>Comamonas guangdongensis sp. nov., isolated from subterranean forest sediment, and emended description of the genus Comamonas.</title>
        <authorList>
            <person name="Zhang J."/>
            <person name="Wang Y."/>
            <person name="Zhou S."/>
            <person name="Wu C."/>
            <person name="He J."/>
            <person name="Li F."/>
        </authorList>
    </citation>
    <scope>NUCLEOTIDE SEQUENCE [LARGE SCALE GENOMIC DNA]</scope>
    <source>
        <strain evidence="3 4">CCTCC AB2011133</strain>
    </source>
</reference>
<gene>
    <name evidence="3" type="ORF">AB6724_12110</name>
</gene>
<evidence type="ECO:0000259" key="2">
    <source>
        <dbReference type="Pfam" id="PF03364"/>
    </source>
</evidence>
<evidence type="ECO:0000256" key="1">
    <source>
        <dbReference type="ARBA" id="ARBA00008918"/>
    </source>
</evidence>
<organism evidence="3 4">
    <name type="scientific">Comamonas guangdongensis</name>
    <dbReference type="NCBI Taxonomy" id="510515"/>
    <lineage>
        <taxon>Bacteria</taxon>
        <taxon>Pseudomonadati</taxon>
        <taxon>Pseudomonadota</taxon>
        <taxon>Betaproteobacteria</taxon>
        <taxon>Burkholderiales</taxon>
        <taxon>Comamonadaceae</taxon>
        <taxon>Comamonas</taxon>
    </lineage>
</organism>
<sequence>MPLLLWVCHAAWTQELSIETSDSSGVIMVSASADMRVQPATAWSVISDYDHLADFLPNMRSSRVVQRNGNQLVLEQTGVFGFLFFQQPIQVRLAVTESPPRRIVAHAVGGNLKQMDGSYTLETLPDGKVRLSYAGRLLPDFTIPPLVGKLVVRKILARQFVALVGEILRREARAAPQTPPAQAQ</sequence>
<proteinExistence type="inferred from homology"/>
<dbReference type="InterPro" id="IPR023393">
    <property type="entry name" value="START-like_dom_sf"/>
</dbReference>
<comment type="caution">
    <text evidence="3">The sequence shown here is derived from an EMBL/GenBank/DDBJ whole genome shotgun (WGS) entry which is preliminary data.</text>
</comment>
<feature type="domain" description="Coenzyme Q-binding protein COQ10 START" evidence="2">
    <location>
        <begin position="37"/>
        <end position="157"/>
    </location>
</feature>
<dbReference type="InterPro" id="IPR005031">
    <property type="entry name" value="COQ10_START"/>
</dbReference>
<dbReference type="SUPFAM" id="SSF55961">
    <property type="entry name" value="Bet v1-like"/>
    <property type="match status" value="1"/>
</dbReference>
<evidence type="ECO:0000313" key="3">
    <source>
        <dbReference type="EMBL" id="MEX8193580.1"/>
    </source>
</evidence>
<dbReference type="Gene3D" id="3.30.530.20">
    <property type="match status" value="1"/>
</dbReference>
<evidence type="ECO:0000313" key="4">
    <source>
        <dbReference type="Proteomes" id="UP001561046"/>
    </source>
</evidence>
<dbReference type="Proteomes" id="UP001561046">
    <property type="component" value="Unassembled WGS sequence"/>
</dbReference>
<protein>
    <submittedName>
        <fullName evidence="3">SRPBCC family protein</fullName>
    </submittedName>
</protein>
<dbReference type="PANTHER" id="PTHR34060:SF1">
    <property type="entry name" value="POLYKETIDE CYCLASE _ DEHYDRASE AND LIPID TRANSPORT PROTEIN"/>
    <property type="match status" value="1"/>
</dbReference>
<dbReference type="RefSeq" id="WP_369338776.1">
    <property type="nucleotide sequence ID" value="NZ_JBFYGN010000012.1"/>
</dbReference>
<dbReference type="Pfam" id="PF03364">
    <property type="entry name" value="Polyketide_cyc"/>
    <property type="match status" value="1"/>
</dbReference>
<dbReference type="EMBL" id="JBFYGN010000012">
    <property type="protein sequence ID" value="MEX8193580.1"/>
    <property type="molecule type" value="Genomic_DNA"/>
</dbReference>
<dbReference type="PANTHER" id="PTHR34060">
    <property type="entry name" value="POLYKETIDE CYCLASE / DEHYDRASE AND LIPID TRANSPORT PROTEIN"/>
    <property type="match status" value="1"/>
</dbReference>
<accession>A0ABV3ZW57</accession>
<comment type="similarity">
    <text evidence="1">Belongs to the ribosome association toxin RatA family.</text>
</comment>
<keyword evidence="4" id="KW-1185">Reference proteome</keyword>
<name>A0ABV3ZW57_9BURK</name>